<dbReference type="NCBIfam" id="NF004041">
    <property type="entry name" value="PRK05541.1"/>
    <property type="match status" value="1"/>
</dbReference>
<dbReference type="GO" id="GO:0019379">
    <property type="term" value="P:sulfate assimilation, phosphoadenylyl sulfate reduction by phosphoadenylyl-sulfate reductase (thioredoxin)"/>
    <property type="evidence" value="ECO:0007669"/>
    <property type="project" value="TreeGrafter"/>
</dbReference>
<dbReference type="GO" id="GO:0005737">
    <property type="term" value="C:cytoplasm"/>
    <property type="evidence" value="ECO:0007669"/>
    <property type="project" value="TreeGrafter"/>
</dbReference>
<reference evidence="3 4" key="1">
    <citation type="submission" date="2018-04" db="EMBL/GenBank/DDBJ databases">
        <title>Novel Campyloabacter and Helicobacter Species and Strains.</title>
        <authorList>
            <person name="Mannion A.J."/>
            <person name="Shen Z."/>
            <person name="Fox J.G."/>
        </authorList>
    </citation>
    <scope>NUCLEOTIDE SEQUENCE [LARGE SCALE GENOMIC DNA]</scope>
    <source>
        <strain evidence="3 4">ATCC 700242</strain>
    </source>
</reference>
<dbReference type="EC" id="2.7.1.25" evidence="3"/>
<dbReference type="GO" id="GO:0004020">
    <property type="term" value="F:adenylylsulfate kinase activity"/>
    <property type="evidence" value="ECO:0007669"/>
    <property type="project" value="UniProtKB-EC"/>
</dbReference>
<name>A0A3D8IVI1_9HELI</name>
<dbReference type="GO" id="GO:0010134">
    <property type="term" value="P:sulfate assimilation via adenylyl sulfate reduction"/>
    <property type="evidence" value="ECO:0007669"/>
    <property type="project" value="TreeGrafter"/>
</dbReference>
<dbReference type="GO" id="GO:0004781">
    <property type="term" value="F:sulfate adenylyltransferase (ATP) activity"/>
    <property type="evidence" value="ECO:0007669"/>
    <property type="project" value="TreeGrafter"/>
</dbReference>
<dbReference type="Pfam" id="PF01583">
    <property type="entry name" value="APS_kinase"/>
    <property type="match status" value="1"/>
</dbReference>
<keyword evidence="4" id="KW-1185">Reference proteome</keyword>
<dbReference type="Gene3D" id="3.40.50.300">
    <property type="entry name" value="P-loop containing nucleotide triphosphate hydrolases"/>
    <property type="match status" value="1"/>
</dbReference>
<dbReference type="EMBL" id="NXLU01000008">
    <property type="protein sequence ID" value="RDU68644.1"/>
    <property type="molecule type" value="Genomic_DNA"/>
</dbReference>
<protein>
    <submittedName>
        <fullName evidence="3">Adenylyl-sulfate kinase</fullName>
        <ecNumber evidence="3">2.7.1.25</ecNumber>
    </submittedName>
</protein>
<evidence type="ECO:0000256" key="1">
    <source>
        <dbReference type="ARBA" id="ARBA00022679"/>
    </source>
</evidence>
<keyword evidence="3" id="KW-0418">Kinase</keyword>
<evidence type="ECO:0000313" key="3">
    <source>
        <dbReference type="EMBL" id="RDU68644.1"/>
    </source>
</evidence>
<dbReference type="OrthoDB" id="9804504at2"/>
<evidence type="ECO:0000259" key="2">
    <source>
        <dbReference type="Pfam" id="PF01583"/>
    </source>
</evidence>
<proteinExistence type="predicted"/>
<organism evidence="3 4">
    <name type="scientific">Helicobacter cholecystus</name>
    <dbReference type="NCBI Taxonomy" id="45498"/>
    <lineage>
        <taxon>Bacteria</taxon>
        <taxon>Pseudomonadati</taxon>
        <taxon>Campylobacterota</taxon>
        <taxon>Epsilonproteobacteria</taxon>
        <taxon>Campylobacterales</taxon>
        <taxon>Helicobacteraceae</taxon>
        <taxon>Helicobacter</taxon>
    </lineage>
</organism>
<keyword evidence="1 3" id="KW-0808">Transferase</keyword>
<dbReference type="InterPro" id="IPR050512">
    <property type="entry name" value="Sulf_AdTrans/APS_kinase"/>
</dbReference>
<dbReference type="InterPro" id="IPR027417">
    <property type="entry name" value="P-loop_NTPase"/>
</dbReference>
<feature type="domain" description="APS kinase" evidence="2">
    <location>
        <begin position="7"/>
        <end position="144"/>
    </location>
</feature>
<comment type="caution">
    <text evidence="3">The sequence shown here is derived from an EMBL/GenBank/DDBJ whole genome shotgun (WGS) entry which is preliminary data.</text>
</comment>
<evidence type="ECO:0000313" key="4">
    <source>
        <dbReference type="Proteomes" id="UP000257067"/>
    </source>
</evidence>
<sequence length="169" mass="19503">MIRGEFMVIWLMGLAGSGKSTLGRLLYTKLKSEEVDNLVYLDGDEFRKIIGAFGYDKSSRIEVAKKRAMLCEMLSSQGLIVIASSISMFKENYEFNREYIKKYFEVYIQCDMTELKRRNQKGLYSGKVKDVVGLDIEIDNPQADLTLDNREGKLEKNLEILVDFFKSHQ</sequence>
<dbReference type="PANTHER" id="PTHR42700">
    <property type="entry name" value="SULFATE ADENYLYLTRANSFERASE"/>
    <property type="match status" value="1"/>
</dbReference>
<dbReference type="Proteomes" id="UP000257067">
    <property type="component" value="Unassembled WGS sequence"/>
</dbReference>
<dbReference type="PANTHER" id="PTHR42700:SF1">
    <property type="entry name" value="SULFATE ADENYLYLTRANSFERASE"/>
    <property type="match status" value="1"/>
</dbReference>
<dbReference type="AlphaFoldDB" id="A0A3D8IVI1"/>
<accession>A0A3D8IVI1</accession>
<dbReference type="InterPro" id="IPR059117">
    <property type="entry name" value="APS_kinase_dom"/>
</dbReference>
<dbReference type="SUPFAM" id="SSF52540">
    <property type="entry name" value="P-loop containing nucleoside triphosphate hydrolases"/>
    <property type="match status" value="1"/>
</dbReference>
<gene>
    <name evidence="3" type="ORF">CQA62_05950</name>
</gene>